<evidence type="ECO:0000256" key="1">
    <source>
        <dbReference type="ARBA" id="ARBA00010641"/>
    </source>
</evidence>
<evidence type="ECO:0000256" key="3">
    <source>
        <dbReference type="ARBA" id="ARBA00023082"/>
    </source>
</evidence>
<feature type="domain" description="RNA polymerase sigma-70 region 2" evidence="5">
    <location>
        <begin position="22"/>
        <end position="86"/>
    </location>
</feature>
<evidence type="ECO:0000256" key="4">
    <source>
        <dbReference type="ARBA" id="ARBA00023163"/>
    </source>
</evidence>
<evidence type="ECO:0000256" key="2">
    <source>
        <dbReference type="ARBA" id="ARBA00023015"/>
    </source>
</evidence>
<dbReference type="PANTHER" id="PTHR43133:SF62">
    <property type="entry name" value="RNA POLYMERASE SIGMA FACTOR SIGZ"/>
    <property type="match status" value="1"/>
</dbReference>
<comment type="caution">
    <text evidence="6">The sequence shown here is derived from an EMBL/GenBank/DDBJ whole genome shotgun (WGS) entry which is preliminary data.</text>
</comment>
<keyword evidence="4" id="KW-0804">Transcription</keyword>
<dbReference type="AlphaFoldDB" id="A0A2U0HRZ7"/>
<dbReference type="Proteomes" id="UP000245962">
    <property type="component" value="Unassembled WGS sequence"/>
</dbReference>
<evidence type="ECO:0000313" key="6">
    <source>
        <dbReference type="EMBL" id="PVW11608.1"/>
    </source>
</evidence>
<dbReference type="InterPro" id="IPR013325">
    <property type="entry name" value="RNA_pol_sigma_r2"/>
</dbReference>
<dbReference type="InterPro" id="IPR039425">
    <property type="entry name" value="RNA_pol_sigma-70-like"/>
</dbReference>
<dbReference type="InterPro" id="IPR036388">
    <property type="entry name" value="WH-like_DNA-bd_sf"/>
</dbReference>
<dbReference type="GO" id="GO:0016987">
    <property type="term" value="F:sigma factor activity"/>
    <property type="evidence" value="ECO:0007669"/>
    <property type="project" value="UniProtKB-KW"/>
</dbReference>
<dbReference type="NCBIfam" id="TIGR02937">
    <property type="entry name" value="sigma70-ECF"/>
    <property type="match status" value="1"/>
</dbReference>
<organism evidence="6 7">
    <name type="scientific">Marixanthomonas spongiae</name>
    <dbReference type="NCBI Taxonomy" id="2174845"/>
    <lineage>
        <taxon>Bacteria</taxon>
        <taxon>Pseudomonadati</taxon>
        <taxon>Bacteroidota</taxon>
        <taxon>Flavobacteriia</taxon>
        <taxon>Flavobacteriales</taxon>
        <taxon>Flavobacteriaceae</taxon>
        <taxon>Marixanthomonas</taxon>
    </lineage>
</organism>
<dbReference type="Gene3D" id="1.10.10.10">
    <property type="entry name" value="Winged helix-like DNA-binding domain superfamily/Winged helix DNA-binding domain"/>
    <property type="match status" value="1"/>
</dbReference>
<reference evidence="6 7" key="1">
    <citation type="submission" date="2018-04" db="EMBL/GenBank/DDBJ databases">
        <title>Marixanthomonas spongiae HN-E44 sp. nov., isolated from a marine sponge.</title>
        <authorList>
            <person name="Luo L."/>
            <person name="Zhuang L."/>
        </authorList>
    </citation>
    <scope>NUCLEOTIDE SEQUENCE [LARGE SCALE GENOMIC DNA]</scope>
    <source>
        <strain evidence="6 7">HN-E44</strain>
    </source>
</reference>
<accession>A0A2U0HRZ7</accession>
<keyword evidence="7" id="KW-1185">Reference proteome</keyword>
<dbReference type="InterPro" id="IPR014284">
    <property type="entry name" value="RNA_pol_sigma-70_dom"/>
</dbReference>
<dbReference type="InterPro" id="IPR013324">
    <property type="entry name" value="RNA_pol_sigma_r3/r4-like"/>
</dbReference>
<protein>
    <submittedName>
        <fullName evidence="6">RNA polymerase subunit sigma-70</fullName>
    </submittedName>
</protein>
<proteinExistence type="inferred from homology"/>
<dbReference type="PANTHER" id="PTHR43133">
    <property type="entry name" value="RNA POLYMERASE ECF-TYPE SIGMA FACTO"/>
    <property type="match status" value="1"/>
</dbReference>
<dbReference type="EMBL" id="QEHR01000021">
    <property type="protein sequence ID" value="PVW11608.1"/>
    <property type="molecule type" value="Genomic_DNA"/>
</dbReference>
<keyword evidence="3" id="KW-0731">Sigma factor</keyword>
<dbReference type="Gene3D" id="1.10.1740.10">
    <property type="match status" value="1"/>
</dbReference>
<dbReference type="SUPFAM" id="SSF88946">
    <property type="entry name" value="Sigma2 domain of RNA polymerase sigma factors"/>
    <property type="match status" value="1"/>
</dbReference>
<dbReference type="OrthoDB" id="9784272at2"/>
<dbReference type="InterPro" id="IPR007627">
    <property type="entry name" value="RNA_pol_sigma70_r2"/>
</dbReference>
<sequence length="177" mass="20164">MKQPDELILAMQDGDEKAFSKLYTMYSEAMFGIIYSIVLDEGDAEEVMQDVFIKIWDNSQSYNVKKGRFFTWILNIARNTAIDKTRPKAYKNSKKNLSTTNFVDILATSDNLNKKTNAIGIKKYLAALKPACIKIIDFLIFKGYTQKDAAKEIDIPLGTLKTRNRKCMQDLKTIVLG</sequence>
<dbReference type="GO" id="GO:0006352">
    <property type="term" value="P:DNA-templated transcription initiation"/>
    <property type="evidence" value="ECO:0007669"/>
    <property type="project" value="InterPro"/>
</dbReference>
<name>A0A2U0HRZ7_9FLAO</name>
<dbReference type="Pfam" id="PF04542">
    <property type="entry name" value="Sigma70_r2"/>
    <property type="match status" value="1"/>
</dbReference>
<dbReference type="SUPFAM" id="SSF88659">
    <property type="entry name" value="Sigma3 and sigma4 domains of RNA polymerase sigma factors"/>
    <property type="match status" value="1"/>
</dbReference>
<evidence type="ECO:0000313" key="7">
    <source>
        <dbReference type="Proteomes" id="UP000245962"/>
    </source>
</evidence>
<gene>
    <name evidence="6" type="ORF">DDV96_15640</name>
</gene>
<dbReference type="RefSeq" id="WP_116695714.1">
    <property type="nucleotide sequence ID" value="NZ_QEHR01000021.1"/>
</dbReference>
<keyword evidence="2" id="KW-0805">Transcription regulation</keyword>
<comment type="similarity">
    <text evidence="1">Belongs to the sigma-70 factor family. ECF subfamily.</text>
</comment>
<evidence type="ECO:0000259" key="5">
    <source>
        <dbReference type="Pfam" id="PF04542"/>
    </source>
</evidence>